<proteinExistence type="predicted"/>
<comment type="caution">
    <text evidence="1">The sequence shown here is derived from an EMBL/GenBank/DDBJ whole genome shotgun (WGS) entry which is preliminary data.</text>
</comment>
<protein>
    <submittedName>
        <fullName evidence="1">Peptide synthetase</fullName>
    </submittedName>
</protein>
<gene>
    <name evidence="1" type="ORF">G3I43_17625</name>
</gene>
<name>A0A6G3STB7_STRAQ</name>
<accession>A0A6G3STB7</accession>
<dbReference type="RefSeq" id="WP_087765627.1">
    <property type="nucleotide sequence ID" value="NZ_CBDRIV010000006.1"/>
</dbReference>
<organism evidence="1">
    <name type="scientific">Streptomyces anulatus</name>
    <name type="common">Streptomyces chrysomallus</name>
    <dbReference type="NCBI Taxonomy" id="1892"/>
    <lineage>
        <taxon>Bacteria</taxon>
        <taxon>Bacillati</taxon>
        <taxon>Actinomycetota</taxon>
        <taxon>Actinomycetes</taxon>
        <taxon>Kitasatosporales</taxon>
        <taxon>Streptomycetaceae</taxon>
        <taxon>Streptomyces</taxon>
    </lineage>
</organism>
<sequence>MTAPSPHYSPLPGDDPNEIVKAFAANRAFRAAEWEELTTEDNPYRRPVRPDDLAWLDYSGPMPADKALKLSGLLGHRMLRNVYDLDALHLPPARTPAVAADQKAFYSHDNRVLSALAKPVLEHHLFSFLAEGRTPLERPGVAAATSHVIGAFEQRGAAGNKAIDAVERTVGKREAGTFLMLQLSAFLPAMNAAVGRAALGEYDLACDTLRPFLVDEYRSWVNSSAAYTKMLEGGGLKTPAAAYWQLYLTTSLARGNHLHHLSVNRENLFAFLGALVHKKMDESLTRERFADAFATCLTADTGYFDTTPALTEDGLRELVGRLLTPLVARYGDEVVEGFHQGFEDAARFAALWETDMVEQVTWADNIQEYQDKAIRIDKYLSDNNIVVDLDTFVESNEETSTTHVHNEHRLVMIESGQMHFWNNVTHKIEFNQGDKVLIPVSRLHGSTVLSGECTYHQPIIPDDMLNQIF</sequence>
<reference evidence="1" key="1">
    <citation type="submission" date="2020-01" db="EMBL/GenBank/DDBJ databases">
        <title>Insect and environment-associated Actinomycetes.</title>
        <authorList>
            <person name="Currrie C."/>
            <person name="Chevrette M."/>
            <person name="Carlson C."/>
            <person name="Stubbendieck R."/>
            <person name="Wendt-Pienkowski E."/>
        </authorList>
    </citation>
    <scope>NUCLEOTIDE SEQUENCE</scope>
    <source>
        <strain evidence="1">SID505</strain>
    </source>
</reference>
<dbReference type="EMBL" id="JAAGMK010000499">
    <property type="protein sequence ID" value="NEB85982.1"/>
    <property type="molecule type" value="Genomic_DNA"/>
</dbReference>
<dbReference type="AlphaFoldDB" id="A0A6G3STB7"/>
<evidence type="ECO:0000313" key="1">
    <source>
        <dbReference type="EMBL" id="NEB85982.1"/>
    </source>
</evidence>